<keyword evidence="2" id="KW-0201">Cytochrome c-type biogenesis</keyword>
<dbReference type="InterPro" id="IPR000866">
    <property type="entry name" value="AhpC/TSA"/>
</dbReference>
<dbReference type="GO" id="GO:0030313">
    <property type="term" value="C:cell envelope"/>
    <property type="evidence" value="ECO:0007669"/>
    <property type="project" value="UniProtKB-SubCell"/>
</dbReference>
<feature type="signal peptide" evidence="5">
    <location>
        <begin position="1"/>
        <end position="18"/>
    </location>
</feature>
<dbReference type="AlphaFoldDB" id="A0A212TLJ4"/>
<keyword evidence="4" id="KW-0676">Redox-active center</keyword>
<evidence type="ECO:0000256" key="4">
    <source>
        <dbReference type="ARBA" id="ARBA00023284"/>
    </source>
</evidence>
<dbReference type="Proteomes" id="UP000198131">
    <property type="component" value="Unassembled WGS sequence"/>
</dbReference>
<dbReference type="CDD" id="cd02966">
    <property type="entry name" value="TlpA_like_family"/>
    <property type="match status" value="1"/>
</dbReference>
<evidence type="ECO:0000313" key="8">
    <source>
        <dbReference type="Proteomes" id="UP000198131"/>
    </source>
</evidence>
<dbReference type="InterPro" id="IPR036249">
    <property type="entry name" value="Thioredoxin-like_sf"/>
</dbReference>
<comment type="subcellular location">
    <subcellularLocation>
        <location evidence="1">Cell envelope</location>
    </subcellularLocation>
</comment>
<evidence type="ECO:0000256" key="2">
    <source>
        <dbReference type="ARBA" id="ARBA00022748"/>
    </source>
</evidence>
<dbReference type="EMBL" id="FYEW01000001">
    <property type="protein sequence ID" value="SNC66939.1"/>
    <property type="molecule type" value="Genomic_DNA"/>
</dbReference>
<dbReference type="SUPFAM" id="SSF52833">
    <property type="entry name" value="Thioredoxin-like"/>
    <property type="match status" value="1"/>
</dbReference>
<accession>A0A212TLJ4</accession>
<feature type="domain" description="Thioredoxin" evidence="6">
    <location>
        <begin position="233"/>
        <end position="373"/>
    </location>
</feature>
<evidence type="ECO:0000259" key="6">
    <source>
        <dbReference type="PROSITE" id="PS51352"/>
    </source>
</evidence>
<reference evidence="8" key="1">
    <citation type="submission" date="2017-06" db="EMBL/GenBank/DDBJ databases">
        <authorList>
            <person name="Varghese N."/>
            <person name="Submissions S."/>
        </authorList>
    </citation>
    <scope>NUCLEOTIDE SEQUENCE [LARGE SCALE GENOMIC DNA]</scope>
    <source>
        <strain evidence="8">DSM 11116</strain>
    </source>
</reference>
<proteinExistence type="predicted"/>
<dbReference type="PANTHER" id="PTHR42852">
    <property type="entry name" value="THIOL:DISULFIDE INTERCHANGE PROTEIN DSBE"/>
    <property type="match status" value="1"/>
</dbReference>
<feature type="chain" id="PRO_5012352197" evidence="5">
    <location>
        <begin position="19"/>
        <end position="373"/>
    </location>
</feature>
<organism evidence="7 8">
    <name type="scientific">Hymenobacter gelipurpurascens</name>
    <dbReference type="NCBI Taxonomy" id="89968"/>
    <lineage>
        <taxon>Bacteria</taxon>
        <taxon>Pseudomonadati</taxon>
        <taxon>Bacteroidota</taxon>
        <taxon>Cytophagia</taxon>
        <taxon>Cytophagales</taxon>
        <taxon>Hymenobacteraceae</taxon>
        <taxon>Hymenobacter</taxon>
    </lineage>
</organism>
<dbReference type="GO" id="GO:0016491">
    <property type="term" value="F:oxidoreductase activity"/>
    <property type="evidence" value="ECO:0007669"/>
    <property type="project" value="InterPro"/>
</dbReference>
<dbReference type="RefSeq" id="WP_088843015.1">
    <property type="nucleotide sequence ID" value="NZ_FYEW01000001.1"/>
</dbReference>
<name>A0A212TLJ4_9BACT</name>
<dbReference type="Pfam" id="PF00578">
    <property type="entry name" value="AhpC-TSA"/>
    <property type="match status" value="1"/>
</dbReference>
<dbReference type="InterPro" id="IPR050553">
    <property type="entry name" value="Thioredoxin_ResA/DsbE_sf"/>
</dbReference>
<evidence type="ECO:0000313" key="7">
    <source>
        <dbReference type="EMBL" id="SNC66939.1"/>
    </source>
</evidence>
<dbReference type="GO" id="GO:0016209">
    <property type="term" value="F:antioxidant activity"/>
    <property type="evidence" value="ECO:0007669"/>
    <property type="project" value="InterPro"/>
</dbReference>
<evidence type="ECO:0000256" key="5">
    <source>
        <dbReference type="SAM" id="SignalP"/>
    </source>
</evidence>
<keyword evidence="8" id="KW-1185">Reference proteome</keyword>
<evidence type="ECO:0000256" key="1">
    <source>
        <dbReference type="ARBA" id="ARBA00004196"/>
    </source>
</evidence>
<dbReference type="OrthoDB" id="6399635at2"/>
<dbReference type="PANTHER" id="PTHR42852:SF6">
    <property type="entry name" value="THIOL:DISULFIDE INTERCHANGE PROTEIN DSBE"/>
    <property type="match status" value="1"/>
</dbReference>
<dbReference type="GO" id="GO:0017004">
    <property type="term" value="P:cytochrome complex assembly"/>
    <property type="evidence" value="ECO:0007669"/>
    <property type="project" value="UniProtKB-KW"/>
</dbReference>
<keyword evidence="5" id="KW-0732">Signal</keyword>
<dbReference type="Pfam" id="PF14289">
    <property type="entry name" value="DUF4369"/>
    <property type="match status" value="1"/>
</dbReference>
<dbReference type="InterPro" id="IPR025380">
    <property type="entry name" value="DUF4369"/>
</dbReference>
<keyword evidence="3" id="KW-1015">Disulfide bond</keyword>
<dbReference type="Gene3D" id="3.40.30.10">
    <property type="entry name" value="Glutaredoxin"/>
    <property type="match status" value="1"/>
</dbReference>
<sequence length="373" mass="40927">MRKRLVGLLLSIPGLALAQASSPFVITGKIGQLNAPAKVYLVRGATLLDSATLHNGVFELKGTTDIPKSAEVVLQRNGKLKNAPSHSTDRTRVFLEPGPVGITSRDSLVNATITGGVASQDYQRLQTSYKPFLLKVKAMGAEFGKASEQQRQSPEFQEKMQAQGTALFQEAEKIQLAYIKANPTSWVSLDALLQFNPPQYAQVAPLYAALSPYLKNSTPGRQYGEMLEALKAVSVGAQAPPFTLQTPEGKPVSLADYRGKYVLVDFWASWCGPCRAENPAVIKLYNQYKGQHFDILGVSLDEEKNRAKWVKAIADDHLPWTQVSDLRGMQNEVAQLYQVRAIPQNFLLDPSGKIVATNLKGEDLKAALARYIK</sequence>
<dbReference type="InterPro" id="IPR017937">
    <property type="entry name" value="Thioredoxin_CS"/>
</dbReference>
<dbReference type="PROSITE" id="PS51352">
    <property type="entry name" value="THIOREDOXIN_2"/>
    <property type="match status" value="1"/>
</dbReference>
<dbReference type="PROSITE" id="PS00194">
    <property type="entry name" value="THIOREDOXIN_1"/>
    <property type="match status" value="1"/>
</dbReference>
<gene>
    <name evidence="7" type="ORF">SAMN06265337_1781</name>
</gene>
<evidence type="ECO:0000256" key="3">
    <source>
        <dbReference type="ARBA" id="ARBA00023157"/>
    </source>
</evidence>
<dbReference type="InterPro" id="IPR013766">
    <property type="entry name" value="Thioredoxin_domain"/>
</dbReference>
<protein>
    <submittedName>
        <fullName evidence="7">Peroxiredoxin</fullName>
    </submittedName>
</protein>